<dbReference type="EMBL" id="FXAH01000015">
    <property type="protein sequence ID" value="SMF69184.1"/>
    <property type="molecule type" value="Genomic_DNA"/>
</dbReference>
<gene>
    <name evidence="1" type="ORF">SAMN06295900_115137</name>
</gene>
<protein>
    <recommendedName>
        <fullName evidence="3">UDP-glucose 4-epimerase</fullName>
    </recommendedName>
</protein>
<dbReference type="Proteomes" id="UP000192911">
    <property type="component" value="Unassembled WGS sequence"/>
</dbReference>
<evidence type="ECO:0008006" key="3">
    <source>
        <dbReference type="Google" id="ProtNLM"/>
    </source>
</evidence>
<name>A0A1X7GG22_TRICW</name>
<dbReference type="AlphaFoldDB" id="A0A1X7GG22"/>
<accession>A0A1X7GG22</accession>
<dbReference type="RefSeq" id="WP_085229734.1">
    <property type="nucleotide sequence ID" value="NZ_BSQD01000008.1"/>
</dbReference>
<keyword evidence="2" id="KW-1185">Reference proteome</keyword>
<organism evidence="1 2">
    <name type="scientific">Trinickia caryophylli</name>
    <name type="common">Paraburkholderia caryophylli</name>
    <dbReference type="NCBI Taxonomy" id="28094"/>
    <lineage>
        <taxon>Bacteria</taxon>
        <taxon>Pseudomonadati</taxon>
        <taxon>Pseudomonadota</taxon>
        <taxon>Betaproteobacteria</taxon>
        <taxon>Burkholderiales</taxon>
        <taxon>Burkholderiaceae</taxon>
        <taxon>Trinickia</taxon>
    </lineage>
</organism>
<reference evidence="2" key="1">
    <citation type="submission" date="2017-04" db="EMBL/GenBank/DDBJ databases">
        <authorList>
            <person name="Varghese N."/>
            <person name="Submissions S."/>
        </authorList>
    </citation>
    <scope>NUCLEOTIDE SEQUENCE [LARGE SCALE GENOMIC DNA]</scope>
    <source>
        <strain evidence="2">Ballard 720</strain>
    </source>
</reference>
<sequence>MTLSGTVVERHWTVSADTSPVPGGFACTIRVSHDGAGGSFAHEFKHFKTFCSEREAVLDGLREGMLWIEQKLSKTFSM</sequence>
<dbReference type="STRING" id="28094.SAMN06295900_115137"/>
<dbReference type="OrthoDB" id="9154435at2"/>
<evidence type="ECO:0000313" key="2">
    <source>
        <dbReference type="Proteomes" id="UP000192911"/>
    </source>
</evidence>
<dbReference type="GeneID" id="95552821"/>
<proteinExistence type="predicted"/>
<evidence type="ECO:0000313" key="1">
    <source>
        <dbReference type="EMBL" id="SMF69184.1"/>
    </source>
</evidence>